<feature type="region of interest" description="Disordered" evidence="1">
    <location>
        <begin position="17"/>
        <end position="47"/>
    </location>
</feature>
<dbReference type="EMBL" id="ML976342">
    <property type="protein sequence ID" value="KAF1934931.1"/>
    <property type="molecule type" value="Genomic_DNA"/>
</dbReference>
<organism evidence="2 3">
    <name type="scientific">Clathrospora elynae</name>
    <dbReference type="NCBI Taxonomy" id="706981"/>
    <lineage>
        <taxon>Eukaryota</taxon>
        <taxon>Fungi</taxon>
        <taxon>Dikarya</taxon>
        <taxon>Ascomycota</taxon>
        <taxon>Pezizomycotina</taxon>
        <taxon>Dothideomycetes</taxon>
        <taxon>Pleosporomycetidae</taxon>
        <taxon>Pleosporales</taxon>
        <taxon>Diademaceae</taxon>
        <taxon>Clathrospora</taxon>
    </lineage>
</organism>
<keyword evidence="3" id="KW-1185">Reference proteome</keyword>
<proteinExistence type="predicted"/>
<feature type="compositionally biased region" description="Low complexity" evidence="1">
    <location>
        <begin position="116"/>
        <end position="133"/>
    </location>
</feature>
<evidence type="ECO:0000313" key="2">
    <source>
        <dbReference type="EMBL" id="KAF1934931.1"/>
    </source>
</evidence>
<name>A0A6A5S2R2_9PLEO</name>
<dbReference type="Proteomes" id="UP000800038">
    <property type="component" value="Unassembled WGS sequence"/>
</dbReference>
<evidence type="ECO:0000313" key="3">
    <source>
        <dbReference type="Proteomes" id="UP000800038"/>
    </source>
</evidence>
<feature type="compositionally biased region" description="Low complexity" evidence="1">
    <location>
        <begin position="157"/>
        <end position="169"/>
    </location>
</feature>
<dbReference type="AlphaFoldDB" id="A0A6A5S2R2"/>
<accession>A0A6A5S2R2</accession>
<protein>
    <submittedName>
        <fullName evidence="2">Uncharacterized protein</fullName>
    </submittedName>
</protein>
<evidence type="ECO:0000256" key="1">
    <source>
        <dbReference type="SAM" id="MobiDB-lite"/>
    </source>
</evidence>
<feature type="region of interest" description="Disordered" evidence="1">
    <location>
        <begin position="114"/>
        <end position="190"/>
    </location>
</feature>
<sequence>MSKSSFDKYASTAVRGGLSEALQVKKKHNKKSKPLDLQQRQEYHGGATFWTPRKVREARYRETVRQQDKEQGQLRKAETKELQQAARLYKQKIVEERRVAWEAAKMAKQQEKADKAAGQAAQKAACNAKKALQLSQKGKRKASGLPPSGNKRCRRGAAASAPAEASEPALAVPMRITRHGSPINLPKKYE</sequence>
<dbReference type="OrthoDB" id="3798095at2759"/>
<reference evidence="2" key="1">
    <citation type="journal article" date="2020" name="Stud. Mycol.">
        <title>101 Dothideomycetes genomes: a test case for predicting lifestyles and emergence of pathogens.</title>
        <authorList>
            <person name="Haridas S."/>
            <person name="Albert R."/>
            <person name="Binder M."/>
            <person name="Bloem J."/>
            <person name="Labutti K."/>
            <person name="Salamov A."/>
            <person name="Andreopoulos B."/>
            <person name="Baker S."/>
            <person name="Barry K."/>
            <person name="Bills G."/>
            <person name="Bluhm B."/>
            <person name="Cannon C."/>
            <person name="Castanera R."/>
            <person name="Culley D."/>
            <person name="Daum C."/>
            <person name="Ezra D."/>
            <person name="Gonzalez J."/>
            <person name="Henrissat B."/>
            <person name="Kuo A."/>
            <person name="Liang C."/>
            <person name="Lipzen A."/>
            <person name="Lutzoni F."/>
            <person name="Magnuson J."/>
            <person name="Mondo S."/>
            <person name="Nolan M."/>
            <person name="Ohm R."/>
            <person name="Pangilinan J."/>
            <person name="Park H.-J."/>
            <person name="Ramirez L."/>
            <person name="Alfaro M."/>
            <person name="Sun H."/>
            <person name="Tritt A."/>
            <person name="Yoshinaga Y."/>
            <person name="Zwiers L.-H."/>
            <person name="Turgeon B."/>
            <person name="Goodwin S."/>
            <person name="Spatafora J."/>
            <person name="Crous P."/>
            <person name="Grigoriev I."/>
        </authorList>
    </citation>
    <scope>NUCLEOTIDE SEQUENCE</scope>
    <source>
        <strain evidence="2">CBS 161.51</strain>
    </source>
</reference>
<gene>
    <name evidence="2" type="ORF">EJ02DRAFT_362622</name>
</gene>